<proteinExistence type="predicted"/>
<dbReference type="EMBL" id="JBHLWI010000004">
    <property type="protein sequence ID" value="MFC0261544.1"/>
    <property type="molecule type" value="Genomic_DNA"/>
</dbReference>
<reference evidence="2 3" key="1">
    <citation type="submission" date="2024-09" db="EMBL/GenBank/DDBJ databases">
        <authorList>
            <person name="Sun Q."/>
            <person name="Mori K."/>
        </authorList>
    </citation>
    <scope>NUCLEOTIDE SEQUENCE [LARGE SCALE GENOMIC DNA]</scope>
    <source>
        <strain evidence="2 3">CCM 7650</strain>
    </source>
</reference>
<gene>
    <name evidence="2" type="ORF">ACFFIP_02535</name>
</gene>
<protein>
    <submittedName>
        <fullName evidence="2">DUF2490 domain-containing protein</fullName>
    </submittedName>
</protein>
<feature type="signal peptide" evidence="1">
    <location>
        <begin position="1"/>
        <end position="18"/>
    </location>
</feature>
<feature type="chain" id="PRO_5045808755" evidence="1">
    <location>
        <begin position="19"/>
        <end position="242"/>
    </location>
</feature>
<organism evidence="2 3">
    <name type="scientific">Fontibacter flavus</name>
    <dbReference type="NCBI Taxonomy" id="654838"/>
    <lineage>
        <taxon>Bacteria</taxon>
        <taxon>Pseudomonadati</taxon>
        <taxon>Bacteroidota</taxon>
        <taxon>Cytophagia</taxon>
        <taxon>Cytophagales</taxon>
        <taxon>Cyclobacteriaceae</taxon>
        <taxon>Fontibacter</taxon>
    </lineage>
</organism>
<accession>A0ABV6FNV7</accession>
<dbReference type="InterPro" id="IPR019619">
    <property type="entry name" value="DUF2490"/>
</dbReference>
<keyword evidence="3" id="KW-1185">Reference proteome</keyword>
<evidence type="ECO:0000313" key="2">
    <source>
        <dbReference type="EMBL" id="MFC0261544.1"/>
    </source>
</evidence>
<comment type="caution">
    <text evidence="2">The sequence shown here is derived from an EMBL/GenBank/DDBJ whole genome shotgun (WGS) entry which is preliminary data.</text>
</comment>
<evidence type="ECO:0000256" key="1">
    <source>
        <dbReference type="SAM" id="SignalP"/>
    </source>
</evidence>
<keyword evidence="1" id="KW-0732">Signal</keyword>
<sequence length="242" mass="28232">MKKSLTILLLLFTSSVLTGTVFGQQDFQKWLTYNNQTKISDKWGVTFDLNHRTKGTTLFYPSLVAARAGFSYFTPKNISLSAGYAWFGTYLEKGEPILLDENRIWQQLQVNRNYSKIHLTHRFRAEQRFIEVMPEFKTKTYSYDTFNRLRYALQLQGPIFENLKGIQWYTANEIMFNAGNFSKGSLFNQNRTLAGLILSAGKQVDLSITYQMIYQHFPQTQNNEFINSGRFTILHKMDFSSR</sequence>
<evidence type="ECO:0000313" key="3">
    <source>
        <dbReference type="Proteomes" id="UP001589797"/>
    </source>
</evidence>
<dbReference type="RefSeq" id="WP_382385986.1">
    <property type="nucleotide sequence ID" value="NZ_JBHLWI010000004.1"/>
</dbReference>
<name>A0ABV6FNV7_9BACT</name>
<dbReference type="Proteomes" id="UP001589797">
    <property type="component" value="Unassembled WGS sequence"/>
</dbReference>
<dbReference type="Pfam" id="PF10677">
    <property type="entry name" value="DUF2490"/>
    <property type="match status" value="1"/>
</dbReference>